<organism evidence="1 2">
    <name type="scientific">Candidatus Neomicrothrix parvicella RN1</name>
    <dbReference type="NCBI Taxonomy" id="1229780"/>
    <lineage>
        <taxon>Bacteria</taxon>
        <taxon>Bacillati</taxon>
        <taxon>Actinomycetota</taxon>
        <taxon>Acidimicrobiia</taxon>
        <taxon>Acidimicrobiales</taxon>
        <taxon>Microthrixaceae</taxon>
        <taxon>Candidatus Neomicrothrix</taxon>
    </lineage>
</organism>
<evidence type="ECO:0000313" key="1">
    <source>
        <dbReference type="EMBL" id="CCM62885.1"/>
    </source>
</evidence>
<sequence length="48" mass="5081">MVFSPAARTAEIRVAVAHYTAENSREAMWFGRGSVPPKGSTSALSTAL</sequence>
<dbReference type="HOGENOM" id="CLU_3150711_0_0_11"/>
<accession>R4YXI4</accession>
<gene>
    <name evidence="1" type="ORF">BN381_140050</name>
</gene>
<protein>
    <submittedName>
        <fullName evidence="1">Uncharacterized protein</fullName>
    </submittedName>
</protein>
<dbReference type="Proteomes" id="UP000018291">
    <property type="component" value="Unassembled WGS sequence"/>
</dbReference>
<dbReference type="AlphaFoldDB" id="R4YXI4"/>
<dbReference type="EMBL" id="CANL01000006">
    <property type="protein sequence ID" value="CCM62885.1"/>
    <property type="molecule type" value="Genomic_DNA"/>
</dbReference>
<reference evidence="1 2" key="1">
    <citation type="journal article" date="2013" name="ISME J.">
        <title>Metabolic model for the filamentous 'Candidatus Microthrix parvicella' based on genomic and metagenomic analyses.</title>
        <authorList>
            <person name="Jon McIlroy S."/>
            <person name="Kristiansen R."/>
            <person name="Albertsen M."/>
            <person name="Michael Karst S."/>
            <person name="Rossetti S."/>
            <person name="Lund Nielsen J."/>
            <person name="Tandoi V."/>
            <person name="James Seviour R."/>
            <person name="Nielsen P.H."/>
        </authorList>
    </citation>
    <scope>NUCLEOTIDE SEQUENCE [LARGE SCALE GENOMIC DNA]</scope>
    <source>
        <strain evidence="1 2">RN1</strain>
    </source>
</reference>
<keyword evidence="2" id="KW-1185">Reference proteome</keyword>
<evidence type="ECO:0000313" key="2">
    <source>
        <dbReference type="Proteomes" id="UP000018291"/>
    </source>
</evidence>
<name>R4YXI4_9ACTN</name>
<comment type="caution">
    <text evidence="1">The sequence shown here is derived from an EMBL/GenBank/DDBJ whole genome shotgun (WGS) entry which is preliminary data.</text>
</comment>
<proteinExistence type="predicted"/>